<gene>
    <name evidence="4" type="ORF">SAMN05660895_0697</name>
</gene>
<evidence type="ECO:0000313" key="5">
    <source>
        <dbReference type="Proteomes" id="UP000199537"/>
    </source>
</evidence>
<dbReference type="PROSITE" id="PS51257">
    <property type="entry name" value="PROKAR_LIPOPROTEIN"/>
    <property type="match status" value="1"/>
</dbReference>
<dbReference type="Gene3D" id="1.25.40.10">
    <property type="entry name" value="Tetratricopeptide repeat domain"/>
    <property type="match status" value="4"/>
</dbReference>
<sequence length="597" mass="69702">MNKLLRYGCCGMMLVLVMVSCRSTRKLSRSYYPHFTHLPHFPDQASQQRYLDSLFFATEINKQQGNFTWALFNLFVFLAYRPQDAAAHFEISRLFVQLQQPERALYYAEKAARLDTNNVWYQISYADLLVMNKRYDSAAAVFAGLYQHYPQHTEYLYNQAVLLSQSRFHREDSALKIFDTLEKIKGLQEEYVYQKQRIFLEQHKITAAAAEVRKLIAEYPDEPRYYRLLAQIFDQQQMHDSAIAVWQALLQRYPDYPQGLIAMALQFRRQGDTASFYRYMARAFANPDLDIEDKLEFLYPFLQYVEIDAAQLQVALRLSRMVIAAHPDDSRAYALYGDIWLHAGQWNPPAWSDSAAYAYRQAIALDTAEISWWQRLLRLYAMQQQTDSLYRLSHEVLSRFPGMPDGYYYCGMAQVWKHAESAAADTLQQALFLAKQDAELKTQILSLLGTVYFDLQQYSRSDSCFEAALILAPDNDLILNNYSYYLAERGEHLQKALQMIQKAVHLQPDNYSYEDTYAWVLYKLKAYQAALQWMQKALAHPEAQQSPGYWVHYGDILFSLHRIDDAISSWKMAVEKGDTSLILQQKIKYRTLNPDAQ</sequence>
<evidence type="ECO:0000256" key="2">
    <source>
        <dbReference type="ARBA" id="ARBA00022803"/>
    </source>
</evidence>
<dbReference type="Pfam" id="PF13432">
    <property type="entry name" value="TPR_16"/>
    <property type="match status" value="1"/>
</dbReference>
<evidence type="ECO:0000256" key="1">
    <source>
        <dbReference type="ARBA" id="ARBA00022737"/>
    </source>
</evidence>
<feature type="repeat" description="TPR" evidence="3">
    <location>
        <begin position="85"/>
        <end position="118"/>
    </location>
</feature>
<dbReference type="Proteomes" id="UP000199537">
    <property type="component" value="Unassembled WGS sequence"/>
</dbReference>
<evidence type="ECO:0000256" key="3">
    <source>
        <dbReference type="PROSITE-ProRule" id="PRU00339"/>
    </source>
</evidence>
<dbReference type="SUPFAM" id="SSF48452">
    <property type="entry name" value="TPR-like"/>
    <property type="match status" value="2"/>
</dbReference>
<proteinExistence type="predicted"/>
<dbReference type="Pfam" id="PF13429">
    <property type="entry name" value="TPR_15"/>
    <property type="match status" value="1"/>
</dbReference>
<dbReference type="OrthoDB" id="9814220at2"/>
<dbReference type="InterPro" id="IPR011990">
    <property type="entry name" value="TPR-like_helical_dom_sf"/>
</dbReference>
<dbReference type="AlphaFoldDB" id="A0A1I7N5Y8"/>
<accession>A0A1I7N5Y8</accession>
<dbReference type="EMBL" id="FPCJ01000001">
    <property type="protein sequence ID" value="SFV30097.1"/>
    <property type="molecule type" value="Genomic_DNA"/>
</dbReference>
<dbReference type="PANTHER" id="PTHR45586">
    <property type="entry name" value="TPR REPEAT-CONTAINING PROTEIN PA4667"/>
    <property type="match status" value="1"/>
</dbReference>
<keyword evidence="2 3" id="KW-0802">TPR repeat</keyword>
<dbReference type="InterPro" id="IPR051012">
    <property type="entry name" value="CellSynth/LPSAsmb/PSIAsmb"/>
</dbReference>
<protein>
    <submittedName>
        <fullName evidence="4">Tfp pilus assembly protein PilF</fullName>
    </submittedName>
</protein>
<organism evidence="4 5">
    <name type="scientific">Thermoflavifilum thermophilum</name>
    <dbReference type="NCBI Taxonomy" id="1393122"/>
    <lineage>
        <taxon>Bacteria</taxon>
        <taxon>Pseudomonadati</taxon>
        <taxon>Bacteroidota</taxon>
        <taxon>Chitinophagia</taxon>
        <taxon>Chitinophagales</taxon>
        <taxon>Chitinophagaceae</taxon>
        <taxon>Thermoflavifilum</taxon>
    </lineage>
</organism>
<feature type="repeat" description="TPR" evidence="3">
    <location>
        <begin position="442"/>
        <end position="475"/>
    </location>
</feature>
<keyword evidence="5" id="KW-1185">Reference proteome</keyword>
<reference evidence="5" key="1">
    <citation type="submission" date="2016-10" db="EMBL/GenBank/DDBJ databases">
        <authorList>
            <person name="Varghese N."/>
            <person name="Submissions S."/>
        </authorList>
    </citation>
    <scope>NUCLEOTIDE SEQUENCE [LARGE SCALE GENOMIC DNA]</scope>
    <source>
        <strain evidence="5">DSM 14807</strain>
    </source>
</reference>
<dbReference type="SMART" id="SM00028">
    <property type="entry name" value="TPR"/>
    <property type="match status" value="5"/>
</dbReference>
<dbReference type="RefSeq" id="WP_092457774.1">
    <property type="nucleotide sequence ID" value="NZ_FPCJ01000001.1"/>
</dbReference>
<dbReference type="InterPro" id="IPR019734">
    <property type="entry name" value="TPR_rpt"/>
</dbReference>
<name>A0A1I7N5Y8_9BACT</name>
<dbReference type="STRING" id="1393122.SAMN05660895_0697"/>
<evidence type="ECO:0000313" key="4">
    <source>
        <dbReference type="EMBL" id="SFV30097.1"/>
    </source>
</evidence>
<keyword evidence="1" id="KW-0677">Repeat</keyword>
<dbReference type="PROSITE" id="PS50005">
    <property type="entry name" value="TPR"/>
    <property type="match status" value="2"/>
</dbReference>
<dbReference type="PANTHER" id="PTHR45586:SF1">
    <property type="entry name" value="LIPOPOLYSACCHARIDE ASSEMBLY PROTEIN B"/>
    <property type="match status" value="1"/>
</dbReference>